<feature type="compositionally biased region" description="Basic residues" evidence="1">
    <location>
        <begin position="326"/>
        <end position="340"/>
    </location>
</feature>
<organism evidence="2 3">
    <name type="scientific">Colletotrichum tofieldiae</name>
    <dbReference type="NCBI Taxonomy" id="708197"/>
    <lineage>
        <taxon>Eukaryota</taxon>
        <taxon>Fungi</taxon>
        <taxon>Dikarya</taxon>
        <taxon>Ascomycota</taxon>
        <taxon>Pezizomycotina</taxon>
        <taxon>Sordariomycetes</taxon>
        <taxon>Hypocreomycetidae</taxon>
        <taxon>Glomerellales</taxon>
        <taxon>Glomerellaceae</taxon>
        <taxon>Colletotrichum</taxon>
        <taxon>Colletotrichum spaethianum species complex</taxon>
    </lineage>
</organism>
<evidence type="ECO:0000313" key="2">
    <source>
        <dbReference type="EMBL" id="KZL74241.1"/>
    </source>
</evidence>
<keyword evidence="3" id="KW-1185">Reference proteome</keyword>
<reference evidence="2 3" key="1">
    <citation type="submission" date="2015-06" db="EMBL/GenBank/DDBJ databases">
        <title>Survival trade-offs in plant roots during colonization by closely related pathogenic and mutualistic fungi.</title>
        <authorList>
            <person name="Hacquard S."/>
            <person name="Kracher B."/>
            <person name="Hiruma K."/>
            <person name="Weinman A."/>
            <person name="Muench P."/>
            <person name="Garrido Oter R."/>
            <person name="Ver Loren van Themaat E."/>
            <person name="Dallerey J.-F."/>
            <person name="Damm U."/>
            <person name="Henrissat B."/>
            <person name="Lespinet O."/>
            <person name="Thon M."/>
            <person name="Kemen E."/>
            <person name="McHardy A.C."/>
            <person name="Schulze-Lefert P."/>
            <person name="O'Connell R.J."/>
        </authorList>
    </citation>
    <scope>NUCLEOTIDE SEQUENCE [LARGE SCALE GENOMIC DNA]</scope>
    <source>
        <strain evidence="2 3">0861</strain>
    </source>
</reference>
<comment type="caution">
    <text evidence="2">The sequence shown here is derived from an EMBL/GenBank/DDBJ whole genome shotgun (WGS) entry which is preliminary data.</text>
</comment>
<dbReference type="AlphaFoldDB" id="A0A166V717"/>
<dbReference type="EMBL" id="LFIV01000035">
    <property type="protein sequence ID" value="KZL74241.1"/>
    <property type="molecule type" value="Genomic_DNA"/>
</dbReference>
<feature type="region of interest" description="Disordered" evidence="1">
    <location>
        <begin position="309"/>
        <end position="382"/>
    </location>
</feature>
<proteinExistence type="predicted"/>
<protein>
    <submittedName>
        <fullName evidence="2">Uncharacterized protein</fullName>
    </submittedName>
</protein>
<feature type="compositionally biased region" description="Basic residues" evidence="1">
    <location>
        <begin position="371"/>
        <end position="382"/>
    </location>
</feature>
<dbReference type="STRING" id="708197.A0A166V717"/>
<accession>A0A166V717</accession>
<name>A0A166V717_9PEZI</name>
<dbReference type="Proteomes" id="UP000076552">
    <property type="component" value="Unassembled WGS sequence"/>
</dbReference>
<sequence>MEPFLSPSSCRSDRCPLLYNEPDDPDTWTNDSYSTYGGNVEAQPQPRSCHLPHSLNQTQMTPASTYEVLHRIDQTFSHVQYAVCGTAAMLSYGNNARPSTHVSIMCPAYAQDVIKSWAAATSGMLVYPGEPNIIGVADVDGDVWKVKIKPIVSNDNFRTLSTVRFGFGNDRAVTNILTMPALVNQIAVAYVLGGPAAKERNLDTMAGDLIWLLKQICNDDRAEQKLTTQDVPAVGNPAFWLDFTTAYAKLPGLFYDAGFRAKGAERSRQSQVVTLAQPNHFALQKDCSERRTRPPAVYNPKLYRRLREGPNMTRAELRKVMSGSSSRRRSPGRRLLSHTRSRQESEDTSTRQVKPSMSAVGKSISHFLFGKTRKPTRKASSS</sequence>
<evidence type="ECO:0000256" key="1">
    <source>
        <dbReference type="SAM" id="MobiDB-lite"/>
    </source>
</evidence>
<gene>
    <name evidence="2" type="ORF">CT0861_01784</name>
</gene>
<evidence type="ECO:0000313" key="3">
    <source>
        <dbReference type="Proteomes" id="UP000076552"/>
    </source>
</evidence>